<evidence type="ECO:0000256" key="1">
    <source>
        <dbReference type="ARBA" id="ARBA00022561"/>
    </source>
</evidence>
<evidence type="ECO:0000313" key="8">
    <source>
        <dbReference type="Proteomes" id="UP000109731"/>
    </source>
</evidence>
<protein>
    <submittedName>
        <fullName evidence="7">Viral DNA cleavage/packaging protein</fullName>
    </submittedName>
</protein>
<keyword evidence="5" id="KW-0426">Late protein</keyword>
<organism evidence="7 8">
    <name type="scientific">Bovine herpesvirus 4 (strain DN-599)</name>
    <name type="common">BoHV-4</name>
    <name type="synonym">Movar virus</name>
    <dbReference type="NCBI Taxonomy" id="10355"/>
    <lineage>
        <taxon>Viruses</taxon>
        <taxon>Duplodnaviria</taxon>
        <taxon>Heunggongvirae</taxon>
        <taxon>Peploviricota</taxon>
        <taxon>Herviviricetes</taxon>
        <taxon>Herpesvirales</taxon>
        <taxon>Orthoherpesviridae</taxon>
        <taxon>Gammaherpesvirinae</taxon>
        <taxon>Rhadinovirus</taxon>
        <taxon>Rhadinovirus bovinegamma4</taxon>
    </lineage>
</organism>
<dbReference type="InterPro" id="IPR007640">
    <property type="entry name" value="UL17-like"/>
</dbReference>
<keyword evidence="8" id="KW-1185">Reference proteome</keyword>
<dbReference type="EMBL" id="AF318573">
    <property type="protein sequence ID" value="AAK07950.1"/>
    <property type="molecule type" value="Genomic_DNA"/>
</dbReference>
<dbReference type="Proteomes" id="UP000109731">
    <property type="component" value="Segment"/>
</dbReference>
<sequence length="456" mass="52234">MDVHINNWRFLSHRCDLLVHVVLPTQLLEKFNIGMFDNVVFYVKTRFHDGKMPTPYLKVWGLFFNHSYDFPNIDSGLALSLPIFVERDMYNPLNMVWLKVYYPVSKQTKFLSFFYMQLVQGQREGALRVQKKDNSTKNILPPISSCPFTQIYNSILESHTGIITAKNTVDVLHDMLETRPERQIKHHLALETPGKVRGTVKVEPREAAPSNPCTGELVKLQVSFRETSKQITHIARVKHIISGLQYYVCFYDSLISGDFFTFQSVLDILPQKDLAAIDPLAIILSDRQFLQTKQDGFINSLELKCIKQGFTVHQKLPILIEKDDECVELIQDHFTEACFVIRQIINPESAWIQCAISTFHGKGGCWMDTVKLWECGSHDLGQDISHLIKPGIGEQGMWEILLRDPKFKTVVCKSSHVCLVIKSLIEAWLILPGGFAIKGSYFIPEQDLELIAQRYG</sequence>
<dbReference type="KEGG" id="vg:1684893"/>
<reference evidence="7 8" key="1">
    <citation type="journal article" date="2001" name="J. Virol.">
        <title>Genome sequence of bovine herpesvirus 4, a bovine Rhadinovirus, and identification of an origin of DNA replication.</title>
        <authorList>
            <person name="Zimmermann W."/>
            <person name="Broll H."/>
            <person name="Ehlers B."/>
            <person name="Buhk H.-J."/>
            <person name="Rosenthal A."/>
            <person name="Goltz M."/>
        </authorList>
    </citation>
    <scope>NUCLEOTIDE SEQUENCE [LARGE SCALE GENOMIC DNA]</scope>
</reference>
<evidence type="ECO:0000256" key="5">
    <source>
        <dbReference type="ARBA" id="ARBA00022921"/>
    </source>
</evidence>
<evidence type="ECO:0000256" key="6">
    <source>
        <dbReference type="ARBA" id="ARBA00023219"/>
    </source>
</evidence>
<accession>Q77JQ4</accession>
<dbReference type="RefSeq" id="NP_076524.1">
    <property type="nucleotide sequence ID" value="NC_002665.1"/>
</dbReference>
<keyword evidence="2" id="KW-1048">Host nucleus</keyword>
<organismHost>
    <name type="scientific">Bos taurus</name>
    <name type="common">Bovine</name>
    <dbReference type="NCBI Taxonomy" id="9913"/>
</organismHost>
<organismHost>
    <name type="scientific">Felis catus</name>
    <name type="common">Cat</name>
    <name type="synonym">Felis silvestris catus</name>
    <dbReference type="NCBI Taxonomy" id="9685"/>
</organismHost>
<proteinExistence type="predicted"/>
<keyword evidence="6" id="KW-0231">Viral genome packaging</keyword>
<keyword evidence="4" id="KW-0946">Virion</keyword>
<dbReference type="Pfam" id="PF04559">
    <property type="entry name" value="Herpes_UL17"/>
    <property type="match status" value="1"/>
</dbReference>
<dbReference type="GO" id="GO:0019028">
    <property type="term" value="C:viral capsid"/>
    <property type="evidence" value="ECO:0007669"/>
    <property type="project" value="UniProtKB-KW"/>
</dbReference>
<keyword evidence="1" id="KW-0167">Capsid protein</keyword>
<keyword evidence="3" id="KW-1188">Viral release from host cell</keyword>
<evidence type="ECO:0000256" key="2">
    <source>
        <dbReference type="ARBA" id="ARBA00022562"/>
    </source>
</evidence>
<organismHost>
    <name type="scientific">Panthera leo</name>
    <name type="common">Lion</name>
    <dbReference type="NCBI Taxonomy" id="9689"/>
</organismHost>
<name>Q77JQ4_BHV4D</name>
<evidence type="ECO:0000256" key="4">
    <source>
        <dbReference type="ARBA" id="ARBA00022844"/>
    </source>
</evidence>
<dbReference type="GeneID" id="1684893"/>
<evidence type="ECO:0000256" key="3">
    <source>
        <dbReference type="ARBA" id="ARBA00022612"/>
    </source>
</evidence>
<dbReference type="GO" id="GO:0051276">
    <property type="term" value="P:chromosome organization"/>
    <property type="evidence" value="ECO:0007669"/>
    <property type="project" value="InterPro"/>
</dbReference>
<evidence type="ECO:0000313" key="7">
    <source>
        <dbReference type="EMBL" id="AAK07950.1"/>
    </source>
</evidence>